<evidence type="ECO:0000256" key="2">
    <source>
        <dbReference type="ARBA" id="ARBA00022679"/>
    </source>
</evidence>
<gene>
    <name evidence="4" type="ORF">F0185_19810</name>
</gene>
<sequence>MKKLHIGLINIMPNAVEYECLLRAALEDHQQDVEIHCIRLETHRYHSSQSGCMPYPSFFELVERIDLDLLILSGAPVEHLPYAEISYWQELTTILGFAERRVRSVMGICFGGLALAKYLGVNKRVLPEKQYGLFNFRLTPAGVRSLAGQGAEFHLPYSSWAELDAADVARSGLEVVASCDQLGPGVLQSRDRKFFIVLGHPEYTADTLRAEWMRDQAKALAYTHAFDHASFERMRQQLRAEAGNLLAHWVSTHLVPSNQPTSLVHE</sequence>
<dbReference type="Pfam" id="PF04204">
    <property type="entry name" value="HTS"/>
    <property type="match status" value="1"/>
</dbReference>
<evidence type="ECO:0000313" key="5">
    <source>
        <dbReference type="Proteomes" id="UP000785613"/>
    </source>
</evidence>
<name>A0ABX0LSG7_9BURK</name>
<dbReference type="Gene3D" id="3.40.50.880">
    <property type="match status" value="1"/>
</dbReference>
<dbReference type="PIRSF" id="PIRSF000450">
    <property type="entry name" value="H_ser_succinyltr"/>
    <property type="match status" value="1"/>
</dbReference>
<accession>A0ABX0LSG7</accession>
<keyword evidence="3" id="KW-0012">Acyltransferase</keyword>
<dbReference type="SUPFAM" id="SSF52317">
    <property type="entry name" value="Class I glutamine amidotransferase-like"/>
    <property type="match status" value="1"/>
</dbReference>
<evidence type="ECO:0000313" key="4">
    <source>
        <dbReference type="EMBL" id="NHZ35815.1"/>
    </source>
</evidence>
<comment type="caution">
    <text evidence="4">The sequence shown here is derived from an EMBL/GenBank/DDBJ whole genome shotgun (WGS) entry which is preliminary data.</text>
</comment>
<reference evidence="4 5" key="1">
    <citation type="submission" date="2019-09" db="EMBL/GenBank/DDBJ databases">
        <title>Taxonomy of Antarctic Massilia spp.: description of Massilia rubra sp. nov., Massilia aquatica sp. nov., Massilia mucilaginosa sp. nov., Massilia frigida sp. nov. isolated from streams, lakes and regoliths.</title>
        <authorList>
            <person name="Holochova P."/>
            <person name="Sedlacek I."/>
            <person name="Kralova S."/>
            <person name="Maslanova I."/>
            <person name="Busse H.-J."/>
            <person name="Stankova E."/>
            <person name="Vrbovska V."/>
            <person name="Kovarovic V."/>
            <person name="Bartak M."/>
            <person name="Svec P."/>
            <person name="Pantucek R."/>
        </authorList>
    </citation>
    <scope>NUCLEOTIDE SEQUENCE [LARGE SCALE GENOMIC DNA]</scope>
    <source>
        <strain evidence="4 5">CCM 8692</strain>
    </source>
</reference>
<keyword evidence="5" id="KW-1185">Reference proteome</keyword>
<protein>
    <submittedName>
        <fullName evidence="4">Homoserine O-succinyltransferase</fullName>
    </submittedName>
</protein>
<dbReference type="InterPro" id="IPR029062">
    <property type="entry name" value="Class_I_gatase-like"/>
</dbReference>
<keyword evidence="2" id="KW-0808">Transferase</keyword>
<evidence type="ECO:0000256" key="3">
    <source>
        <dbReference type="ARBA" id="ARBA00023315"/>
    </source>
</evidence>
<dbReference type="Proteomes" id="UP000785613">
    <property type="component" value="Unassembled WGS sequence"/>
</dbReference>
<evidence type="ECO:0000256" key="1">
    <source>
        <dbReference type="ARBA" id="ARBA00022605"/>
    </source>
</evidence>
<keyword evidence="1" id="KW-0028">Amino-acid biosynthesis</keyword>
<organism evidence="4 5">
    <name type="scientific">Massilia rubra</name>
    <dbReference type="NCBI Taxonomy" id="2607910"/>
    <lineage>
        <taxon>Bacteria</taxon>
        <taxon>Pseudomonadati</taxon>
        <taxon>Pseudomonadota</taxon>
        <taxon>Betaproteobacteria</taxon>
        <taxon>Burkholderiales</taxon>
        <taxon>Oxalobacteraceae</taxon>
        <taxon>Telluria group</taxon>
        <taxon>Massilia</taxon>
    </lineage>
</organism>
<dbReference type="PANTHER" id="PTHR20919:SF0">
    <property type="entry name" value="HOMOSERINE O-SUCCINYLTRANSFERASE"/>
    <property type="match status" value="1"/>
</dbReference>
<dbReference type="InterPro" id="IPR033752">
    <property type="entry name" value="MetA_family"/>
</dbReference>
<proteinExistence type="predicted"/>
<dbReference type="PANTHER" id="PTHR20919">
    <property type="entry name" value="HOMOSERINE O-SUCCINYLTRANSFERASE"/>
    <property type="match status" value="1"/>
</dbReference>
<dbReference type="RefSeq" id="WP_167227334.1">
    <property type="nucleotide sequence ID" value="NZ_VUYU01000013.1"/>
</dbReference>
<dbReference type="EMBL" id="VUYU01000013">
    <property type="protein sequence ID" value="NHZ35815.1"/>
    <property type="molecule type" value="Genomic_DNA"/>
</dbReference>